<proteinExistence type="predicted"/>
<dbReference type="GO" id="GO:0005615">
    <property type="term" value="C:extracellular space"/>
    <property type="evidence" value="ECO:0007669"/>
    <property type="project" value="TreeGrafter"/>
</dbReference>
<dbReference type="InterPro" id="IPR036056">
    <property type="entry name" value="Fibrinogen-like_C"/>
</dbReference>
<dbReference type="AlphaFoldDB" id="A0A2M4CQK9"/>
<dbReference type="InterPro" id="IPR002181">
    <property type="entry name" value="Fibrinogen_a/b/g_C_dom"/>
</dbReference>
<feature type="chain" id="PRO_5014701681" evidence="2">
    <location>
        <begin position="20"/>
        <end position="305"/>
    </location>
</feature>
<evidence type="ECO:0000256" key="1">
    <source>
        <dbReference type="ARBA" id="ARBA00023157"/>
    </source>
</evidence>
<evidence type="ECO:0000259" key="3">
    <source>
        <dbReference type="PROSITE" id="PS51406"/>
    </source>
</evidence>
<dbReference type="EMBL" id="GGFL01003283">
    <property type="protein sequence ID" value="MBW67461.1"/>
    <property type="molecule type" value="Transcribed_RNA"/>
</dbReference>
<keyword evidence="2" id="KW-0732">Signal</keyword>
<accession>A0A2M4CQK9</accession>
<dbReference type="InterPro" id="IPR050373">
    <property type="entry name" value="Fibrinogen_C-term_domain"/>
</dbReference>
<dbReference type="Pfam" id="PF00147">
    <property type="entry name" value="Fibrinogen_C"/>
    <property type="match status" value="1"/>
</dbReference>
<organism evidence="4">
    <name type="scientific">Anopheles darlingi</name>
    <name type="common">Mosquito</name>
    <dbReference type="NCBI Taxonomy" id="43151"/>
    <lineage>
        <taxon>Eukaryota</taxon>
        <taxon>Metazoa</taxon>
        <taxon>Ecdysozoa</taxon>
        <taxon>Arthropoda</taxon>
        <taxon>Hexapoda</taxon>
        <taxon>Insecta</taxon>
        <taxon>Pterygota</taxon>
        <taxon>Neoptera</taxon>
        <taxon>Endopterygota</taxon>
        <taxon>Diptera</taxon>
        <taxon>Nematocera</taxon>
        <taxon>Culicoidea</taxon>
        <taxon>Culicidae</taxon>
        <taxon>Anophelinae</taxon>
        <taxon>Anopheles</taxon>
    </lineage>
</organism>
<dbReference type="InterPro" id="IPR020837">
    <property type="entry name" value="Fibrinogen_CS"/>
</dbReference>
<name>A0A2M4CQK9_ANODA</name>
<dbReference type="Gene3D" id="3.90.215.10">
    <property type="entry name" value="Gamma Fibrinogen, chain A, domain 1"/>
    <property type="match status" value="1"/>
</dbReference>
<dbReference type="PROSITE" id="PS51406">
    <property type="entry name" value="FIBRINOGEN_C_2"/>
    <property type="match status" value="1"/>
</dbReference>
<dbReference type="PANTHER" id="PTHR19143">
    <property type="entry name" value="FIBRINOGEN/TENASCIN/ANGIOPOEITIN"/>
    <property type="match status" value="1"/>
</dbReference>
<protein>
    <submittedName>
        <fullName evidence="4">Putative ficolin</fullName>
    </submittedName>
</protein>
<feature type="domain" description="Fibrinogen C-terminal" evidence="3">
    <location>
        <begin position="94"/>
        <end position="305"/>
    </location>
</feature>
<dbReference type="CDD" id="cd00087">
    <property type="entry name" value="FReD"/>
    <property type="match status" value="1"/>
</dbReference>
<dbReference type="SUPFAM" id="SSF56496">
    <property type="entry name" value="Fibrinogen C-terminal domain-like"/>
    <property type="match status" value="1"/>
</dbReference>
<dbReference type="VEuPathDB" id="VectorBase:ADAR2_008299"/>
<reference evidence="4" key="1">
    <citation type="submission" date="2018-01" db="EMBL/GenBank/DDBJ databases">
        <title>An insight into the sialome of Amazonian anophelines.</title>
        <authorList>
            <person name="Ribeiro J.M."/>
            <person name="Scarpassa V."/>
            <person name="Calvo E."/>
        </authorList>
    </citation>
    <scope>NUCLEOTIDE SEQUENCE</scope>
</reference>
<dbReference type="PANTHER" id="PTHR19143:SF327">
    <property type="entry name" value="FI21813P1-RELATED"/>
    <property type="match status" value="1"/>
</dbReference>
<feature type="signal peptide" evidence="2">
    <location>
        <begin position="1"/>
        <end position="19"/>
    </location>
</feature>
<dbReference type="SMART" id="SM00186">
    <property type="entry name" value="FBG"/>
    <property type="match status" value="1"/>
</dbReference>
<evidence type="ECO:0000313" key="4">
    <source>
        <dbReference type="EMBL" id="MBW67461.1"/>
    </source>
</evidence>
<dbReference type="PROSITE" id="PS00514">
    <property type="entry name" value="FIBRINOGEN_C_1"/>
    <property type="match status" value="1"/>
</dbReference>
<sequence>MKPSFYFLLYCAIVHLGTTDDSPDNVEGALEALPTKEKIGNGLEMVLGKLEYLDRKLLQFQSELHQYRDQMVTIQAAHEKTFVHFLEIINRLEDQANPQFTSCKDITSKVSGIYFISVNNETEPFEVFCEQEKFNGGWLVVQHRFDGSVDFYRNWNEYKEGFGDLNKEFWLGLEKMHQITTARPHEIIFEIKDFSGNYGYARYDAFKIASESEQYRLTIGKYSGTAGDSMGYSKGMKFSTKDRNNDQSSAQCAQYWEGAWWFKNCAHADLNGPYKNVVGFKSMCWYHFKNESRGMSFSRIMIREL</sequence>
<keyword evidence="1" id="KW-1015">Disulfide bond</keyword>
<evidence type="ECO:0000256" key="2">
    <source>
        <dbReference type="SAM" id="SignalP"/>
    </source>
</evidence>
<dbReference type="InterPro" id="IPR014716">
    <property type="entry name" value="Fibrinogen_a/b/g_C_1"/>
</dbReference>
<dbReference type="VEuPathDB" id="VectorBase:ADAC007861"/>